<feature type="chain" id="PRO_5037047122" evidence="1">
    <location>
        <begin position="28"/>
        <end position="247"/>
    </location>
</feature>
<dbReference type="InterPro" id="IPR013830">
    <property type="entry name" value="SGNH_hydro"/>
</dbReference>
<feature type="domain" description="SGNH hydrolase-type esterase" evidence="2">
    <location>
        <begin position="67"/>
        <end position="232"/>
    </location>
</feature>
<feature type="signal peptide" evidence="1">
    <location>
        <begin position="1"/>
        <end position="27"/>
    </location>
</feature>
<dbReference type="Gene3D" id="3.40.50.1110">
    <property type="entry name" value="SGNH hydrolase"/>
    <property type="match status" value="1"/>
</dbReference>
<dbReference type="Pfam" id="PF13472">
    <property type="entry name" value="Lipase_GDSL_2"/>
    <property type="match status" value="1"/>
</dbReference>
<dbReference type="SUPFAM" id="SSF52266">
    <property type="entry name" value="SGNH hydrolase"/>
    <property type="match status" value="1"/>
</dbReference>
<organism evidence="3 4">
    <name type="scientific">Luteolibacter pohnpeiensis</name>
    <dbReference type="NCBI Taxonomy" id="454153"/>
    <lineage>
        <taxon>Bacteria</taxon>
        <taxon>Pseudomonadati</taxon>
        <taxon>Verrucomicrobiota</taxon>
        <taxon>Verrucomicrobiia</taxon>
        <taxon>Verrucomicrobiales</taxon>
        <taxon>Verrucomicrobiaceae</taxon>
        <taxon>Luteolibacter</taxon>
    </lineage>
</organism>
<evidence type="ECO:0000256" key="1">
    <source>
        <dbReference type="SAM" id="SignalP"/>
    </source>
</evidence>
<dbReference type="PANTHER" id="PTHR30383">
    <property type="entry name" value="THIOESTERASE 1/PROTEASE 1/LYSOPHOSPHOLIPASE L1"/>
    <property type="match status" value="1"/>
</dbReference>
<dbReference type="RefSeq" id="WP_200272736.1">
    <property type="nucleotide sequence ID" value="NZ_JAENIJ010000032.1"/>
</dbReference>
<reference evidence="3" key="1">
    <citation type="submission" date="2021-01" db="EMBL/GenBank/DDBJ databases">
        <title>Modified the classification status of verrucomicrobia.</title>
        <authorList>
            <person name="Feng X."/>
        </authorList>
    </citation>
    <scope>NUCLEOTIDE SEQUENCE</scope>
    <source>
        <strain evidence="3">KCTC 22041</strain>
    </source>
</reference>
<dbReference type="InterPro" id="IPR036514">
    <property type="entry name" value="SGNH_hydro_sf"/>
</dbReference>
<sequence length="247" mass="27962">MMIPKIAKKFLLLVFSQSLLLGTTVYAGDQSDVSTTPADRLSEGGWKARWEGEVKAIEENKDTQLVFLGDSITEGWDSRGSHVWKKEYEAYHPINFGIGGDRTEHLIWRIQNADLASLKPKVAVIMIGTNNTGHQQRDPRETARGVRTVVKDLRKLWPDTQLLLLAIFPRGETPDDNLRKINAGVNKIISRLDDGKHIHYLDINQAFLTEDGTLSKDIMPDLLHPNEKGYEIWAEQIKPELEKLGLK</sequence>
<name>A0A934SAN7_9BACT</name>
<dbReference type="GO" id="GO:0004622">
    <property type="term" value="F:phosphatidylcholine lysophospholipase activity"/>
    <property type="evidence" value="ECO:0007669"/>
    <property type="project" value="TreeGrafter"/>
</dbReference>
<evidence type="ECO:0000313" key="4">
    <source>
        <dbReference type="Proteomes" id="UP000603141"/>
    </source>
</evidence>
<proteinExistence type="predicted"/>
<keyword evidence="4" id="KW-1185">Reference proteome</keyword>
<dbReference type="Proteomes" id="UP000603141">
    <property type="component" value="Unassembled WGS sequence"/>
</dbReference>
<keyword evidence="1" id="KW-0732">Signal</keyword>
<comment type="caution">
    <text evidence="3">The sequence shown here is derived from an EMBL/GenBank/DDBJ whole genome shotgun (WGS) entry which is preliminary data.</text>
</comment>
<dbReference type="AlphaFoldDB" id="A0A934SAN7"/>
<evidence type="ECO:0000313" key="3">
    <source>
        <dbReference type="EMBL" id="MBK1883996.1"/>
    </source>
</evidence>
<protein>
    <submittedName>
        <fullName evidence="3">GDSL family lipase</fullName>
    </submittedName>
</protein>
<dbReference type="EMBL" id="JAENIJ010000032">
    <property type="protein sequence ID" value="MBK1883996.1"/>
    <property type="molecule type" value="Genomic_DNA"/>
</dbReference>
<gene>
    <name evidence="3" type="ORF">JIN85_16370</name>
</gene>
<dbReference type="InterPro" id="IPR051532">
    <property type="entry name" value="Ester_Hydrolysis_Enzymes"/>
</dbReference>
<accession>A0A934SAN7</accession>
<evidence type="ECO:0000259" key="2">
    <source>
        <dbReference type="Pfam" id="PF13472"/>
    </source>
</evidence>
<dbReference type="PANTHER" id="PTHR30383:SF5">
    <property type="entry name" value="SGNH HYDROLASE-TYPE ESTERASE DOMAIN-CONTAINING PROTEIN"/>
    <property type="match status" value="1"/>
</dbReference>